<dbReference type="Proteomes" id="UP001057753">
    <property type="component" value="Unassembled WGS sequence"/>
</dbReference>
<dbReference type="EMBL" id="JABXYM010000001">
    <property type="protein sequence ID" value="MCR6095236.1"/>
    <property type="molecule type" value="Genomic_DNA"/>
</dbReference>
<dbReference type="RefSeq" id="WP_257819918.1">
    <property type="nucleotide sequence ID" value="NZ_JABXYM010000001.1"/>
</dbReference>
<dbReference type="PANTHER" id="PTHR30348">
    <property type="entry name" value="UNCHARACTERIZED PROTEIN YECE"/>
    <property type="match status" value="1"/>
</dbReference>
<dbReference type="InterPro" id="IPR002763">
    <property type="entry name" value="DUF72"/>
</dbReference>
<evidence type="ECO:0000313" key="2">
    <source>
        <dbReference type="Proteomes" id="UP001057753"/>
    </source>
</evidence>
<accession>A0A9Q4FX95</accession>
<dbReference type="InterPro" id="IPR036520">
    <property type="entry name" value="UPF0759_sf"/>
</dbReference>
<reference evidence="1" key="1">
    <citation type="submission" date="2020-06" db="EMBL/GenBank/DDBJ databases">
        <title>Insight into the genomes of haloalkaliphilic bacilli from Kenyan soda lakes.</title>
        <authorList>
            <person name="Mwirichia R."/>
            <person name="Villamizar G.C."/>
            <person name="Poehlein A."/>
            <person name="Mugweru J."/>
            <person name="Kipnyargis A."/>
            <person name="Kiplimo D."/>
            <person name="Orwa P."/>
            <person name="Daniel R."/>
        </authorList>
    </citation>
    <scope>NUCLEOTIDE SEQUENCE</scope>
    <source>
        <strain evidence="1">B1096_S55</strain>
    </source>
</reference>
<dbReference type="Pfam" id="PF01904">
    <property type="entry name" value="DUF72"/>
    <property type="match status" value="1"/>
</dbReference>
<sequence length="286" mass="32765">MSQINIGLSGWGDHHTLYEGLTSVAKKLEAYAGHFPIVELDSSFYAIPPERNIMKWLNETPSTFQFIVKAYQGMTGHQRGEIPFDTKEEMFSAFNTAIKPLKEAGKLAGVLCQFPPWFDCQRKHVDYLRVVRQQLSEFDAILEFRHQSWYDGVMKEKTLDYMKEDNWIHSICDEPQAGERSIPFVPVTTHSKKAFVRFHGRNVAAWTKPVKGQEWRDVRYLYDYSHHELAELAEQIKKIAASVPNTYVIFNNNSGGHAAGNGQSFIKELGISYEGLAPKQLNLFDE</sequence>
<dbReference type="AlphaFoldDB" id="A0A9Q4FX95"/>
<keyword evidence="2" id="KW-1185">Reference proteome</keyword>
<dbReference type="PANTHER" id="PTHR30348:SF13">
    <property type="entry name" value="UPF0759 PROTEIN YUNF"/>
    <property type="match status" value="1"/>
</dbReference>
<protein>
    <submittedName>
        <fullName evidence="1">DUF72 domain-containing protein</fullName>
    </submittedName>
</protein>
<dbReference type="SUPFAM" id="SSF117396">
    <property type="entry name" value="TM1631-like"/>
    <property type="match status" value="1"/>
</dbReference>
<dbReference type="Gene3D" id="3.20.20.410">
    <property type="entry name" value="Protein of unknown function UPF0759"/>
    <property type="match status" value="1"/>
</dbReference>
<name>A0A9Q4FX95_SALAG</name>
<organism evidence="1 2">
    <name type="scientific">Salipaludibacillus agaradhaerens</name>
    <name type="common">Bacillus agaradhaerens</name>
    <dbReference type="NCBI Taxonomy" id="76935"/>
    <lineage>
        <taxon>Bacteria</taxon>
        <taxon>Bacillati</taxon>
        <taxon>Bacillota</taxon>
        <taxon>Bacilli</taxon>
        <taxon>Bacillales</taxon>
        <taxon>Bacillaceae</taxon>
    </lineage>
</organism>
<proteinExistence type="predicted"/>
<gene>
    <name evidence="1" type="ORF">HXA33_01560</name>
</gene>
<comment type="caution">
    <text evidence="1">The sequence shown here is derived from an EMBL/GenBank/DDBJ whole genome shotgun (WGS) entry which is preliminary data.</text>
</comment>
<evidence type="ECO:0000313" key="1">
    <source>
        <dbReference type="EMBL" id="MCR6095236.1"/>
    </source>
</evidence>